<dbReference type="Proteomes" id="UP000887013">
    <property type="component" value="Unassembled WGS sequence"/>
</dbReference>
<reference evidence="2" key="1">
    <citation type="submission" date="2020-08" db="EMBL/GenBank/DDBJ databases">
        <title>Multicomponent nature underlies the extraordinary mechanical properties of spider dragline silk.</title>
        <authorList>
            <person name="Kono N."/>
            <person name="Nakamura H."/>
            <person name="Mori M."/>
            <person name="Yoshida Y."/>
            <person name="Ohtoshi R."/>
            <person name="Malay A.D."/>
            <person name="Moran D.A.P."/>
            <person name="Tomita M."/>
            <person name="Numata K."/>
            <person name="Arakawa K."/>
        </authorList>
    </citation>
    <scope>NUCLEOTIDE SEQUENCE</scope>
</reference>
<evidence type="ECO:0000313" key="2">
    <source>
        <dbReference type="EMBL" id="GFT41865.1"/>
    </source>
</evidence>
<evidence type="ECO:0000256" key="1">
    <source>
        <dbReference type="SAM" id="MobiDB-lite"/>
    </source>
</evidence>
<evidence type="ECO:0000313" key="3">
    <source>
        <dbReference type="Proteomes" id="UP000887013"/>
    </source>
</evidence>
<sequence>MRDLSLNKVRGDFLRNLWMQRLPVTVQAILCASTEILTQLALLADKKCEVTSDSQSIVSATSNSKNHQSNEDSFSFEEANRSINGSI</sequence>
<dbReference type="EMBL" id="BMAW01063789">
    <property type="protein sequence ID" value="GFT41865.1"/>
    <property type="molecule type" value="Genomic_DNA"/>
</dbReference>
<dbReference type="OrthoDB" id="10257314at2759"/>
<name>A0A8X6TPH4_NEPPI</name>
<accession>A0A8X6TPH4</accession>
<protein>
    <submittedName>
        <fullName evidence="2">Uncharacterized protein</fullName>
    </submittedName>
</protein>
<gene>
    <name evidence="2" type="ORF">NPIL_501011</name>
</gene>
<proteinExistence type="predicted"/>
<feature type="region of interest" description="Disordered" evidence="1">
    <location>
        <begin position="59"/>
        <end position="87"/>
    </location>
</feature>
<dbReference type="AlphaFoldDB" id="A0A8X6TPH4"/>
<keyword evidence="3" id="KW-1185">Reference proteome</keyword>
<comment type="caution">
    <text evidence="2">The sequence shown here is derived from an EMBL/GenBank/DDBJ whole genome shotgun (WGS) entry which is preliminary data.</text>
</comment>
<organism evidence="2 3">
    <name type="scientific">Nephila pilipes</name>
    <name type="common">Giant wood spider</name>
    <name type="synonym">Nephila maculata</name>
    <dbReference type="NCBI Taxonomy" id="299642"/>
    <lineage>
        <taxon>Eukaryota</taxon>
        <taxon>Metazoa</taxon>
        <taxon>Ecdysozoa</taxon>
        <taxon>Arthropoda</taxon>
        <taxon>Chelicerata</taxon>
        <taxon>Arachnida</taxon>
        <taxon>Araneae</taxon>
        <taxon>Araneomorphae</taxon>
        <taxon>Entelegynae</taxon>
        <taxon>Araneoidea</taxon>
        <taxon>Nephilidae</taxon>
        <taxon>Nephila</taxon>
    </lineage>
</organism>
<feature type="compositionally biased region" description="Polar residues" evidence="1">
    <location>
        <begin position="59"/>
        <end position="73"/>
    </location>
</feature>